<evidence type="ECO:0000256" key="5">
    <source>
        <dbReference type="SAM" id="SignalP"/>
    </source>
</evidence>
<dbReference type="Proteomes" id="UP000824140">
    <property type="component" value="Unassembled WGS sequence"/>
</dbReference>
<evidence type="ECO:0000256" key="3">
    <source>
        <dbReference type="ARBA" id="ARBA00022448"/>
    </source>
</evidence>
<comment type="subcellular location">
    <subcellularLocation>
        <location evidence="1">Cell envelope</location>
    </subcellularLocation>
</comment>
<dbReference type="InterPro" id="IPR000914">
    <property type="entry name" value="SBP_5_dom"/>
</dbReference>
<sequence>MKRTLVWLLVATLLLTALPAAAEEAATSDVYRTLYSGEITTLNYLVTTTTNDFAISANVIDTLVEYDRLGEVQPSLAESWSTSDDGLVWTFNLRDDATWVDHNGEYYANVTAHDFVAAAKYILNAQNASSSASILYDVIAGAEEYYDGTATPAEGEEPAPVMDWETVGVKAVDDYTLQYTLKNPVPYFLSMTTYVAFMPVNETFLNEMGANFGVATGNDTILYCGAYILSEFAPQEKRVLTKNESNWDADNVFIERIEQTYNKEASTISPELYRRGEIDSASIDSTLAADWLADPETADLIRPVRQSGFYSYFYAFNFDPHFDEQYEPENWKIAVNNENFRKSIFHALDKISAALPYEPDYPETILFDTITPPAFVSLHGEDYTDMGALGEVTAAAQFDEAKALEYKELAIAELTEAGATFPVKIYMPYNPSVTGWDEECQVVEQQMEGLLGTDYIDIIIEAGPTTGFLDAVRRNGNFAIHKCNWGPDYADPNTYTDPFYDGTYNKPEMALYYNNEEGYSEYYALVDAARAITDDLQARYEAFAEAEAFLIEHAFVIPFGFGSGGYDANRLNPFESQYAPFGLSGERYKGQKVYEVPMNTDDYFEAMDAWEAERAALAAQEE</sequence>
<dbReference type="PIRSF" id="PIRSF002741">
    <property type="entry name" value="MppA"/>
    <property type="match status" value="1"/>
</dbReference>
<dbReference type="Gene3D" id="3.90.76.10">
    <property type="entry name" value="Dipeptide-binding Protein, Domain 1"/>
    <property type="match status" value="1"/>
</dbReference>
<dbReference type="SUPFAM" id="SSF53850">
    <property type="entry name" value="Periplasmic binding protein-like II"/>
    <property type="match status" value="1"/>
</dbReference>
<reference evidence="7" key="1">
    <citation type="submission" date="2020-10" db="EMBL/GenBank/DDBJ databases">
        <authorList>
            <person name="Gilroy R."/>
        </authorList>
    </citation>
    <scope>NUCLEOTIDE SEQUENCE</scope>
    <source>
        <strain evidence="7">13766</strain>
    </source>
</reference>
<organism evidence="7 8">
    <name type="scientific">Candidatus Alectryocaccomicrobium excrementavium</name>
    <dbReference type="NCBI Taxonomy" id="2840668"/>
    <lineage>
        <taxon>Bacteria</taxon>
        <taxon>Bacillati</taxon>
        <taxon>Bacillota</taxon>
        <taxon>Clostridia</taxon>
        <taxon>Candidatus Alectryocaccomicrobium</taxon>
    </lineage>
</organism>
<accession>A0A9D1FYG6</accession>
<dbReference type="GO" id="GO:0042597">
    <property type="term" value="C:periplasmic space"/>
    <property type="evidence" value="ECO:0007669"/>
    <property type="project" value="UniProtKB-ARBA"/>
</dbReference>
<dbReference type="GO" id="GO:0030313">
    <property type="term" value="C:cell envelope"/>
    <property type="evidence" value="ECO:0007669"/>
    <property type="project" value="UniProtKB-SubCell"/>
</dbReference>
<feature type="domain" description="Solute-binding protein family 5" evidence="6">
    <location>
        <begin position="71"/>
        <end position="505"/>
    </location>
</feature>
<evidence type="ECO:0000313" key="8">
    <source>
        <dbReference type="Proteomes" id="UP000824140"/>
    </source>
</evidence>
<dbReference type="EMBL" id="DVJN01000051">
    <property type="protein sequence ID" value="HIS91893.1"/>
    <property type="molecule type" value="Genomic_DNA"/>
</dbReference>
<comment type="similarity">
    <text evidence="2">Belongs to the bacterial solute-binding protein 5 family.</text>
</comment>
<feature type="chain" id="PRO_5038679349" evidence="5">
    <location>
        <begin position="23"/>
        <end position="622"/>
    </location>
</feature>
<evidence type="ECO:0000256" key="2">
    <source>
        <dbReference type="ARBA" id="ARBA00005695"/>
    </source>
</evidence>
<gene>
    <name evidence="7" type="ORF">IAA84_02635</name>
</gene>
<evidence type="ECO:0000313" key="7">
    <source>
        <dbReference type="EMBL" id="HIS91893.1"/>
    </source>
</evidence>
<dbReference type="CDD" id="cd08504">
    <property type="entry name" value="PBP2_OppA"/>
    <property type="match status" value="1"/>
</dbReference>
<evidence type="ECO:0000256" key="1">
    <source>
        <dbReference type="ARBA" id="ARBA00004196"/>
    </source>
</evidence>
<dbReference type="Gene3D" id="3.40.190.10">
    <property type="entry name" value="Periplasmic binding protein-like II"/>
    <property type="match status" value="1"/>
</dbReference>
<dbReference type="AlphaFoldDB" id="A0A9D1FYG6"/>
<dbReference type="GO" id="GO:0015833">
    <property type="term" value="P:peptide transport"/>
    <property type="evidence" value="ECO:0007669"/>
    <property type="project" value="TreeGrafter"/>
</dbReference>
<name>A0A9D1FYG6_9FIRM</name>
<proteinExistence type="inferred from homology"/>
<keyword evidence="4 5" id="KW-0732">Signal</keyword>
<dbReference type="GO" id="GO:1904680">
    <property type="term" value="F:peptide transmembrane transporter activity"/>
    <property type="evidence" value="ECO:0007669"/>
    <property type="project" value="TreeGrafter"/>
</dbReference>
<reference evidence="7" key="2">
    <citation type="journal article" date="2021" name="PeerJ">
        <title>Extensive microbial diversity within the chicken gut microbiome revealed by metagenomics and culture.</title>
        <authorList>
            <person name="Gilroy R."/>
            <person name="Ravi A."/>
            <person name="Getino M."/>
            <person name="Pursley I."/>
            <person name="Horton D.L."/>
            <person name="Alikhan N.F."/>
            <person name="Baker D."/>
            <person name="Gharbi K."/>
            <person name="Hall N."/>
            <person name="Watson M."/>
            <person name="Adriaenssens E.M."/>
            <person name="Foster-Nyarko E."/>
            <person name="Jarju S."/>
            <person name="Secka A."/>
            <person name="Antonio M."/>
            <person name="Oren A."/>
            <person name="Chaudhuri R.R."/>
            <person name="La Ragione R."/>
            <person name="Hildebrand F."/>
            <person name="Pallen M.J."/>
        </authorList>
    </citation>
    <scope>NUCLEOTIDE SEQUENCE</scope>
    <source>
        <strain evidence="7">13766</strain>
    </source>
</reference>
<dbReference type="GO" id="GO:0043190">
    <property type="term" value="C:ATP-binding cassette (ABC) transporter complex"/>
    <property type="evidence" value="ECO:0007669"/>
    <property type="project" value="InterPro"/>
</dbReference>
<dbReference type="Gene3D" id="3.10.105.10">
    <property type="entry name" value="Dipeptide-binding Protein, Domain 3"/>
    <property type="match status" value="1"/>
</dbReference>
<feature type="signal peptide" evidence="5">
    <location>
        <begin position="1"/>
        <end position="22"/>
    </location>
</feature>
<dbReference type="PANTHER" id="PTHR30290:SF10">
    <property type="entry name" value="PERIPLASMIC OLIGOPEPTIDE-BINDING PROTEIN-RELATED"/>
    <property type="match status" value="1"/>
</dbReference>
<dbReference type="PANTHER" id="PTHR30290">
    <property type="entry name" value="PERIPLASMIC BINDING COMPONENT OF ABC TRANSPORTER"/>
    <property type="match status" value="1"/>
</dbReference>
<dbReference type="Pfam" id="PF00496">
    <property type="entry name" value="SBP_bac_5"/>
    <property type="match status" value="1"/>
</dbReference>
<dbReference type="InterPro" id="IPR039424">
    <property type="entry name" value="SBP_5"/>
</dbReference>
<keyword evidence="3" id="KW-0813">Transport</keyword>
<dbReference type="InterPro" id="IPR030678">
    <property type="entry name" value="Peptide/Ni-bd"/>
</dbReference>
<comment type="caution">
    <text evidence="7">The sequence shown here is derived from an EMBL/GenBank/DDBJ whole genome shotgun (WGS) entry which is preliminary data.</text>
</comment>
<protein>
    <submittedName>
        <fullName evidence="7">Peptide ABC transporter substrate-binding protein</fullName>
    </submittedName>
</protein>
<evidence type="ECO:0000259" key="6">
    <source>
        <dbReference type="Pfam" id="PF00496"/>
    </source>
</evidence>
<evidence type="ECO:0000256" key="4">
    <source>
        <dbReference type="ARBA" id="ARBA00022729"/>
    </source>
</evidence>